<dbReference type="EMBL" id="BAABDK010000012">
    <property type="protein sequence ID" value="GAA4031639.1"/>
    <property type="molecule type" value="Genomic_DNA"/>
</dbReference>
<dbReference type="SUPFAM" id="SSF52540">
    <property type="entry name" value="P-loop containing nucleoside triphosphate hydrolases"/>
    <property type="match status" value="1"/>
</dbReference>
<dbReference type="SMART" id="SM00382">
    <property type="entry name" value="AAA"/>
    <property type="match status" value="1"/>
</dbReference>
<accession>A0ABP7TUV0</accession>
<evidence type="ECO:0000256" key="2">
    <source>
        <dbReference type="ARBA" id="ARBA00022741"/>
    </source>
</evidence>
<dbReference type="CDD" id="cd03293">
    <property type="entry name" value="ABC_NrtD_SsuB_transporters"/>
    <property type="match status" value="1"/>
</dbReference>
<dbReference type="PROSITE" id="PS00211">
    <property type="entry name" value="ABC_TRANSPORTER_1"/>
    <property type="match status" value="1"/>
</dbReference>
<evidence type="ECO:0000256" key="1">
    <source>
        <dbReference type="ARBA" id="ARBA00022448"/>
    </source>
</evidence>
<dbReference type="RefSeq" id="WP_345052320.1">
    <property type="nucleotide sequence ID" value="NZ_BAABDK010000012.1"/>
</dbReference>
<evidence type="ECO:0000313" key="5">
    <source>
        <dbReference type="EMBL" id="GAA4031639.1"/>
    </source>
</evidence>
<feature type="domain" description="ABC transporter" evidence="4">
    <location>
        <begin position="2"/>
        <end position="228"/>
    </location>
</feature>
<protein>
    <submittedName>
        <fullName evidence="5">ABC transporter ATP-binding protein</fullName>
    </submittedName>
</protein>
<keyword evidence="6" id="KW-1185">Reference proteome</keyword>
<dbReference type="InterPro" id="IPR017871">
    <property type="entry name" value="ABC_transporter-like_CS"/>
</dbReference>
<dbReference type="PANTHER" id="PTHR42788:SF19">
    <property type="entry name" value="ALIPHATIC SULFONATES IMPORT ATP-BINDING PROTEIN SSUB 2"/>
    <property type="match status" value="1"/>
</dbReference>
<evidence type="ECO:0000256" key="3">
    <source>
        <dbReference type="ARBA" id="ARBA00022840"/>
    </source>
</evidence>
<name>A0ABP7TUV0_9BACT</name>
<keyword evidence="1" id="KW-0813">Transport</keyword>
<dbReference type="InterPro" id="IPR003439">
    <property type="entry name" value="ABC_transporter-like_ATP-bd"/>
</dbReference>
<keyword evidence="2" id="KW-0547">Nucleotide-binding</keyword>
<evidence type="ECO:0000313" key="6">
    <source>
        <dbReference type="Proteomes" id="UP001501469"/>
    </source>
</evidence>
<dbReference type="Proteomes" id="UP001501469">
    <property type="component" value="Unassembled WGS sequence"/>
</dbReference>
<dbReference type="PROSITE" id="PS50893">
    <property type="entry name" value="ABC_TRANSPORTER_2"/>
    <property type="match status" value="1"/>
</dbReference>
<sequence>MLRIDHLNKQFDTGIVALADVSLRVQPTEIVALVGASGCGKSTLLRLVAGLDAPTGGYIFINDEPLAGPNAAVGVVFQEPRLMPWLSVRDNVRFGLAARPRPEQEARTDAVLARVGLSQFADALPRQLSGGMAQRVAIARALVAQPQLLLLDEPFSALDPFTKMDLQEHLLRIWADDKPTLLLVTHDLEEALVLADRIVVLRGHPGRIHETVRVDLPRPRQRTDSDFQAYKQRLLEALDVRAGVAAPYRSGGSLNKARHAERSEASRVQ</sequence>
<gene>
    <name evidence="5" type="ORF">GCM10022409_14840</name>
</gene>
<reference evidence="6" key="1">
    <citation type="journal article" date="2019" name="Int. J. Syst. Evol. Microbiol.">
        <title>The Global Catalogue of Microorganisms (GCM) 10K type strain sequencing project: providing services to taxonomists for standard genome sequencing and annotation.</title>
        <authorList>
            <consortium name="The Broad Institute Genomics Platform"/>
            <consortium name="The Broad Institute Genome Sequencing Center for Infectious Disease"/>
            <person name="Wu L."/>
            <person name="Ma J."/>
        </authorList>
    </citation>
    <scope>NUCLEOTIDE SEQUENCE [LARGE SCALE GENOMIC DNA]</scope>
    <source>
        <strain evidence="6">JCM 17225</strain>
    </source>
</reference>
<proteinExistence type="predicted"/>
<dbReference type="InterPro" id="IPR027417">
    <property type="entry name" value="P-loop_NTPase"/>
</dbReference>
<evidence type="ECO:0000259" key="4">
    <source>
        <dbReference type="PROSITE" id="PS50893"/>
    </source>
</evidence>
<dbReference type="Gene3D" id="3.40.50.300">
    <property type="entry name" value="P-loop containing nucleotide triphosphate hydrolases"/>
    <property type="match status" value="1"/>
</dbReference>
<dbReference type="GO" id="GO:0005524">
    <property type="term" value="F:ATP binding"/>
    <property type="evidence" value="ECO:0007669"/>
    <property type="project" value="UniProtKB-KW"/>
</dbReference>
<keyword evidence="3 5" id="KW-0067">ATP-binding</keyword>
<organism evidence="5 6">
    <name type="scientific">Hymenobacter glaciei</name>
    <dbReference type="NCBI Taxonomy" id="877209"/>
    <lineage>
        <taxon>Bacteria</taxon>
        <taxon>Pseudomonadati</taxon>
        <taxon>Bacteroidota</taxon>
        <taxon>Cytophagia</taxon>
        <taxon>Cytophagales</taxon>
        <taxon>Hymenobacteraceae</taxon>
        <taxon>Hymenobacter</taxon>
    </lineage>
</organism>
<comment type="caution">
    <text evidence="5">The sequence shown here is derived from an EMBL/GenBank/DDBJ whole genome shotgun (WGS) entry which is preliminary data.</text>
</comment>
<dbReference type="PANTHER" id="PTHR42788">
    <property type="entry name" value="TAURINE IMPORT ATP-BINDING PROTEIN-RELATED"/>
    <property type="match status" value="1"/>
</dbReference>
<dbReference type="InterPro" id="IPR050166">
    <property type="entry name" value="ABC_transporter_ATP-bind"/>
</dbReference>
<dbReference type="InterPro" id="IPR003593">
    <property type="entry name" value="AAA+_ATPase"/>
</dbReference>
<dbReference type="Pfam" id="PF00005">
    <property type="entry name" value="ABC_tran"/>
    <property type="match status" value="1"/>
</dbReference>